<dbReference type="PROSITE" id="PS00135">
    <property type="entry name" value="TRYPSIN_SER"/>
    <property type="match status" value="1"/>
</dbReference>
<dbReference type="PROSITE" id="PS50240">
    <property type="entry name" value="TRYPSIN_DOM"/>
    <property type="match status" value="1"/>
</dbReference>
<dbReference type="PROSITE" id="PS00134">
    <property type="entry name" value="TRYPSIN_HIS"/>
    <property type="match status" value="1"/>
</dbReference>
<organism evidence="6 7">
    <name type="scientific">Panagrellus redivivus</name>
    <name type="common">Microworm</name>
    <dbReference type="NCBI Taxonomy" id="6233"/>
    <lineage>
        <taxon>Eukaryota</taxon>
        <taxon>Metazoa</taxon>
        <taxon>Ecdysozoa</taxon>
        <taxon>Nematoda</taxon>
        <taxon>Chromadorea</taxon>
        <taxon>Rhabditida</taxon>
        <taxon>Tylenchina</taxon>
        <taxon>Panagrolaimomorpha</taxon>
        <taxon>Panagrolaimoidea</taxon>
        <taxon>Panagrolaimidae</taxon>
        <taxon>Panagrellus</taxon>
    </lineage>
</organism>
<evidence type="ECO:0000256" key="3">
    <source>
        <dbReference type="RuleBase" id="RU363034"/>
    </source>
</evidence>
<dbReference type="Proteomes" id="UP000492821">
    <property type="component" value="Unassembled WGS sequence"/>
</dbReference>
<evidence type="ECO:0000256" key="1">
    <source>
        <dbReference type="ARBA" id="ARBA00023157"/>
    </source>
</evidence>
<dbReference type="Pfam" id="PF00089">
    <property type="entry name" value="Trypsin"/>
    <property type="match status" value="1"/>
</dbReference>
<feature type="domain" description="Peptidase S1" evidence="5">
    <location>
        <begin position="35"/>
        <end position="288"/>
    </location>
</feature>
<keyword evidence="4" id="KW-1133">Transmembrane helix</keyword>
<keyword evidence="6" id="KW-1185">Reference proteome</keyword>
<evidence type="ECO:0000313" key="6">
    <source>
        <dbReference type="Proteomes" id="UP000492821"/>
    </source>
</evidence>
<proteinExistence type="inferred from homology"/>
<dbReference type="InterPro" id="IPR001254">
    <property type="entry name" value="Trypsin_dom"/>
</dbReference>
<dbReference type="InterPro" id="IPR051487">
    <property type="entry name" value="Ser/Thr_Proteases_Immune/Dev"/>
</dbReference>
<dbReference type="SMART" id="SM00020">
    <property type="entry name" value="Tryp_SPc"/>
    <property type="match status" value="1"/>
</dbReference>
<dbReference type="InterPro" id="IPR033116">
    <property type="entry name" value="TRYPSIN_SER"/>
</dbReference>
<keyword evidence="3" id="KW-0645">Protease</keyword>
<keyword evidence="3" id="KW-0720">Serine protease</keyword>
<dbReference type="Gene3D" id="2.40.10.10">
    <property type="entry name" value="Trypsin-like serine proteases"/>
    <property type="match status" value="1"/>
</dbReference>
<evidence type="ECO:0000259" key="5">
    <source>
        <dbReference type="PROSITE" id="PS50240"/>
    </source>
</evidence>
<keyword evidence="4" id="KW-0812">Transmembrane</keyword>
<dbReference type="InterPro" id="IPR018114">
    <property type="entry name" value="TRYPSIN_HIS"/>
</dbReference>
<dbReference type="GO" id="GO:0004252">
    <property type="term" value="F:serine-type endopeptidase activity"/>
    <property type="evidence" value="ECO:0007669"/>
    <property type="project" value="InterPro"/>
</dbReference>
<evidence type="ECO:0000256" key="2">
    <source>
        <dbReference type="ARBA" id="ARBA00024195"/>
    </source>
</evidence>
<dbReference type="InterPro" id="IPR001314">
    <property type="entry name" value="Peptidase_S1A"/>
</dbReference>
<reference evidence="6" key="1">
    <citation type="journal article" date="2013" name="Genetics">
        <title>The draft genome and transcriptome of Panagrellus redivivus are shaped by the harsh demands of a free-living lifestyle.</title>
        <authorList>
            <person name="Srinivasan J."/>
            <person name="Dillman A.R."/>
            <person name="Macchietto M.G."/>
            <person name="Heikkinen L."/>
            <person name="Lakso M."/>
            <person name="Fracchia K.M."/>
            <person name="Antoshechkin I."/>
            <person name="Mortazavi A."/>
            <person name="Wong G."/>
            <person name="Sternberg P.W."/>
        </authorList>
    </citation>
    <scope>NUCLEOTIDE SEQUENCE [LARGE SCALE GENOMIC DNA]</scope>
    <source>
        <strain evidence="6">MT8872</strain>
    </source>
</reference>
<dbReference type="PANTHER" id="PTHR24256">
    <property type="entry name" value="TRYPTASE-RELATED"/>
    <property type="match status" value="1"/>
</dbReference>
<evidence type="ECO:0000313" key="7">
    <source>
        <dbReference type="WBParaSite" id="Pan_g401.t1"/>
    </source>
</evidence>
<dbReference type="WBParaSite" id="Pan_g401.t1">
    <property type="protein sequence ID" value="Pan_g401.t1"/>
    <property type="gene ID" value="Pan_g401"/>
</dbReference>
<keyword evidence="4" id="KW-0472">Membrane</keyword>
<dbReference type="GO" id="GO:0006508">
    <property type="term" value="P:proteolysis"/>
    <property type="evidence" value="ECO:0007669"/>
    <property type="project" value="UniProtKB-KW"/>
</dbReference>
<name>A0A7E4VWA8_PANRE</name>
<accession>A0A7E4VWA8</accession>
<dbReference type="InterPro" id="IPR043504">
    <property type="entry name" value="Peptidase_S1_PA_chymotrypsin"/>
</dbReference>
<comment type="similarity">
    <text evidence="2">Belongs to the peptidase S1 family. CLIP subfamily.</text>
</comment>
<dbReference type="InterPro" id="IPR009003">
    <property type="entry name" value="Peptidase_S1_PA"/>
</dbReference>
<feature type="transmembrane region" description="Helical" evidence="4">
    <location>
        <begin position="6"/>
        <end position="27"/>
    </location>
</feature>
<reference evidence="7" key="2">
    <citation type="submission" date="2020-10" db="UniProtKB">
        <authorList>
            <consortium name="WormBaseParasite"/>
        </authorList>
    </citation>
    <scope>IDENTIFICATION</scope>
</reference>
<evidence type="ECO:0000256" key="4">
    <source>
        <dbReference type="SAM" id="Phobius"/>
    </source>
</evidence>
<dbReference type="SUPFAM" id="SSF50494">
    <property type="entry name" value="Trypsin-like serine proteases"/>
    <property type="match status" value="1"/>
</dbReference>
<sequence length="337" mass="37871">MRIATATAVVIGVVVLIGAFGSVLHSLGWRRVKRIIGGLQSTVSEDRWSFAPSLRALIVGESEFVQCGATIISKRHLLTAAHCVAFYGKVSGADIRMVDYANELWIDMRLINDINDTNRENYNITTRYYFHPSYRFQKFANDIAIVEMPEGFDFGVEPIRLAADFKEDEGEMAFTVGYGKYNPGNVTSEMRESYHLREGIFVFREAAYCSQTWAKPDIRRKLCAGEYGRGTAIGDSGGPLMKNGDDGKWYQVGICSYGRRNHSIDRKTYPGINTRISFYCPWIEEVTAGEATCHPYERQIKENPAEVLVRDRVENLSSKSPHLTALLAILLTLLPLS</sequence>
<dbReference type="AlphaFoldDB" id="A0A7E4VWA8"/>
<protein>
    <submittedName>
        <fullName evidence="7">Peptidase S1 domain-containing protein</fullName>
    </submittedName>
</protein>
<dbReference type="PRINTS" id="PR00722">
    <property type="entry name" value="CHYMOTRYPSIN"/>
</dbReference>
<keyword evidence="1" id="KW-1015">Disulfide bond</keyword>
<keyword evidence="3" id="KW-0378">Hydrolase</keyword>